<evidence type="ECO:0000313" key="1">
    <source>
        <dbReference type="EMBL" id="RCL77367.1"/>
    </source>
</evidence>
<dbReference type="EMBL" id="QOQF01000009">
    <property type="protein sequence ID" value="RCL77367.1"/>
    <property type="molecule type" value="Genomic_DNA"/>
</dbReference>
<dbReference type="Proteomes" id="UP000252132">
    <property type="component" value="Unassembled WGS sequence"/>
</dbReference>
<comment type="caution">
    <text evidence="1">The sequence shown here is derived from an EMBL/GenBank/DDBJ whole genome shotgun (WGS) entry which is preliminary data.</text>
</comment>
<gene>
    <name evidence="1" type="ORF">DBW69_03490</name>
</gene>
<evidence type="ECO:0000313" key="2">
    <source>
        <dbReference type="Proteomes" id="UP000252132"/>
    </source>
</evidence>
<organism evidence="1 2">
    <name type="scientific">PS1 clade bacterium</name>
    <dbReference type="NCBI Taxonomy" id="2175152"/>
    <lineage>
        <taxon>Bacteria</taxon>
        <taxon>Pseudomonadati</taxon>
        <taxon>Pseudomonadota</taxon>
        <taxon>Alphaproteobacteria</taxon>
        <taxon>PS1 clade</taxon>
    </lineage>
</organism>
<evidence type="ECO:0008006" key="3">
    <source>
        <dbReference type="Google" id="ProtNLM"/>
    </source>
</evidence>
<sequence>MNETQANNIRHNLWIFRLRRKIPRHVFVRDIMSVQAYREIEYGHEAISPDMLKKFIEKYDLKRKHLTTAPDFASLLDHPTRKLIEYQRVAMSSTQLKHLMHFLRDFLPRTY</sequence>
<proteinExistence type="predicted"/>
<protein>
    <recommendedName>
        <fullName evidence="3">XRE family transcriptional regulator</fullName>
    </recommendedName>
</protein>
<name>A0A368DZV0_9PROT</name>
<reference evidence="1 2" key="1">
    <citation type="journal article" date="2018" name="Microbiome">
        <title>Fine metagenomic profile of the Mediterranean stratified and mixed water columns revealed by assembly and recruitment.</title>
        <authorList>
            <person name="Haro-Moreno J.M."/>
            <person name="Lopez-Perez M."/>
            <person name="De La Torre J.R."/>
            <person name="Picazo A."/>
            <person name="Camacho A."/>
            <person name="Rodriguez-Valera F."/>
        </authorList>
    </citation>
    <scope>NUCLEOTIDE SEQUENCE [LARGE SCALE GENOMIC DNA]</scope>
    <source>
        <strain evidence="1">MED-G55</strain>
    </source>
</reference>
<dbReference type="AlphaFoldDB" id="A0A368DZV0"/>
<accession>A0A368DZV0</accession>